<sequence length="202" mass="21645">MRLLAVLFCFWALPALATQDAWPALYDVSDVATDDVLNVRQAPDAGAPIIGSFAPDAEDIEVIRPDDRYVWGLVNTSEGSGWVSLRYLARTPGQWQGAMPAVARCAGTEPFWSLEVAGEALIYTAISDTARDYRHTQSGPAQGRRDSFHLIAEGPNGTAIATVSARACSDGMSDRAYGLAVDLLLQGGDGWQHQTGCCSLGR</sequence>
<organism evidence="2 3">
    <name type="scientific">Sulfitobacter indolifex HEL-45</name>
    <dbReference type="NCBI Taxonomy" id="391624"/>
    <lineage>
        <taxon>Bacteria</taxon>
        <taxon>Pseudomonadati</taxon>
        <taxon>Pseudomonadota</taxon>
        <taxon>Alphaproteobacteria</taxon>
        <taxon>Rhodobacterales</taxon>
        <taxon>Roseobacteraceae</taxon>
        <taxon>Sulfitobacter</taxon>
    </lineage>
</organism>
<feature type="signal peptide" evidence="1">
    <location>
        <begin position="1"/>
        <end position="17"/>
    </location>
</feature>
<protein>
    <recommendedName>
        <fullName evidence="4">SH3b domain-containing protein</fullName>
    </recommendedName>
</protein>
<proteinExistence type="predicted"/>
<keyword evidence="1" id="KW-0732">Signal</keyword>
<accession>A0ABM9XA10</accession>
<comment type="caution">
    <text evidence="2">The sequence shown here is derived from an EMBL/GenBank/DDBJ whole genome shotgun (WGS) entry which is preliminary data.</text>
</comment>
<gene>
    <name evidence="2" type="ORF">OIHEL45_05695</name>
</gene>
<name>A0ABM9XA10_9RHOB</name>
<evidence type="ECO:0000313" key="3">
    <source>
        <dbReference type="Proteomes" id="UP000003257"/>
    </source>
</evidence>
<evidence type="ECO:0008006" key="4">
    <source>
        <dbReference type="Google" id="ProtNLM"/>
    </source>
</evidence>
<reference evidence="2 3" key="1">
    <citation type="submission" date="2007-11" db="EMBL/GenBank/DDBJ databases">
        <authorList>
            <person name="Wagner-Dobler I."/>
            <person name="Ferriera S."/>
            <person name="Johnson J."/>
            <person name="Kravitz S."/>
            <person name="Beeson K."/>
            <person name="Sutton G."/>
            <person name="Rogers Y.-H."/>
            <person name="Friedman R."/>
            <person name="Frazier M."/>
            <person name="Venter J.C."/>
        </authorList>
    </citation>
    <scope>NUCLEOTIDE SEQUENCE [LARGE SCALE GENOMIC DNA]</scope>
    <source>
        <strain evidence="2 3">HEL-45</strain>
    </source>
</reference>
<dbReference type="Proteomes" id="UP000003257">
    <property type="component" value="Unassembled WGS sequence"/>
</dbReference>
<dbReference type="RefSeq" id="WP_007118352.1">
    <property type="nucleotide sequence ID" value="NZ_ABID01000001.1"/>
</dbReference>
<evidence type="ECO:0000313" key="2">
    <source>
        <dbReference type="EMBL" id="EDQ06283.1"/>
    </source>
</evidence>
<dbReference type="Gene3D" id="2.30.30.40">
    <property type="entry name" value="SH3 Domains"/>
    <property type="match status" value="1"/>
</dbReference>
<dbReference type="EMBL" id="ABID01000001">
    <property type="protein sequence ID" value="EDQ06283.1"/>
    <property type="molecule type" value="Genomic_DNA"/>
</dbReference>
<feature type="chain" id="PRO_5045117151" description="SH3b domain-containing protein" evidence="1">
    <location>
        <begin position="18"/>
        <end position="202"/>
    </location>
</feature>
<evidence type="ECO:0000256" key="1">
    <source>
        <dbReference type="SAM" id="SignalP"/>
    </source>
</evidence>
<keyword evidence="3" id="KW-1185">Reference proteome</keyword>